<keyword evidence="4 6" id="KW-1133">Transmembrane helix</keyword>
<evidence type="ECO:0000256" key="4">
    <source>
        <dbReference type="ARBA" id="ARBA00022989"/>
    </source>
</evidence>
<dbReference type="GO" id="GO:0005886">
    <property type="term" value="C:plasma membrane"/>
    <property type="evidence" value="ECO:0007669"/>
    <property type="project" value="UniProtKB-SubCell"/>
</dbReference>
<feature type="transmembrane region" description="Helical" evidence="6">
    <location>
        <begin position="309"/>
        <end position="331"/>
    </location>
</feature>
<reference evidence="7 8" key="1">
    <citation type="submission" date="2020-08" db="EMBL/GenBank/DDBJ databases">
        <title>Genomic Encyclopedia of Type Strains, Phase IV (KMG-IV): sequencing the most valuable type-strain genomes for metagenomic binning, comparative biology and taxonomic classification.</title>
        <authorList>
            <person name="Goeker M."/>
        </authorList>
    </citation>
    <scope>NUCLEOTIDE SEQUENCE [LARGE SCALE GENOMIC DNA]</scope>
    <source>
        <strain evidence="7 8">DSM 29568</strain>
    </source>
</reference>
<dbReference type="RefSeq" id="WP_183477677.1">
    <property type="nucleotide sequence ID" value="NZ_JACIFO010000006.1"/>
</dbReference>
<name>A0A840EQT1_9FLAO</name>
<feature type="transmembrane region" description="Helical" evidence="6">
    <location>
        <begin position="343"/>
        <end position="364"/>
    </location>
</feature>
<evidence type="ECO:0000313" key="7">
    <source>
        <dbReference type="EMBL" id="MBB4119320.1"/>
    </source>
</evidence>
<protein>
    <submittedName>
        <fullName evidence="7">O-antigen/teichoic acid export membrane protein</fullName>
    </submittedName>
</protein>
<comment type="caution">
    <text evidence="7">The sequence shown here is derived from an EMBL/GenBank/DDBJ whole genome shotgun (WGS) entry which is preliminary data.</text>
</comment>
<feature type="transmembrane region" description="Helical" evidence="6">
    <location>
        <begin position="230"/>
        <end position="247"/>
    </location>
</feature>
<feature type="transmembrane region" description="Helical" evidence="6">
    <location>
        <begin position="118"/>
        <end position="138"/>
    </location>
</feature>
<feature type="transmembrane region" description="Helical" evidence="6">
    <location>
        <begin position="376"/>
        <end position="399"/>
    </location>
</feature>
<evidence type="ECO:0000256" key="6">
    <source>
        <dbReference type="SAM" id="Phobius"/>
    </source>
</evidence>
<evidence type="ECO:0000313" key="8">
    <source>
        <dbReference type="Proteomes" id="UP000553034"/>
    </source>
</evidence>
<feature type="transmembrane region" description="Helical" evidence="6">
    <location>
        <begin position="435"/>
        <end position="452"/>
    </location>
</feature>
<dbReference type="EMBL" id="JACIFO010000006">
    <property type="protein sequence ID" value="MBB4119320.1"/>
    <property type="molecule type" value="Genomic_DNA"/>
</dbReference>
<dbReference type="PANTHER" id="PTHR30250">
    <property type="entry name" value="PST FAMILY PREDICTED COLANIC ACID TRANSPORTER"/>
    <property type="match status" value="1"/>
</dbReference>
<feature type="transmembrane region" description="Helical" evidence="6">
    <location>
        <begin position="405"/>
        <end position="423"/>
    </location>
</feature>
<dbReference type="InterPro" id="IPR002797">
    <property type="entry name" value="Polysacc_synth"/>
</dbReference>
<comment type="subcellular location">
    <subcellularLocation>
        <location evidence="1">Cell membrane</location>
        <topology evidence="1">Multi-pass membrane protein</topology>
    </subcellularLocation>
</comment>
<dbReference type="InterPro" id="IPR050833">
    <property type="entry name" value="Poly_Biosynth_Transport"/>
</dbReference>
<feature type="transmembrane region" description="Helical" evidence="6">
    <location>
        <begin position="267"/>
        <end position="289"/>
    </location>
</feature>
<feature type="transmembrane region" description="Helical" evidence="6">
    <location>
        <begin position="12"/>
        <end position="33"/>
    </location>
</feature>
<feature type="transmembrane region" description="Helical" evidence="6">
    <location>
        <begin position="85"/>
        <end position="106"/>
    </location>
</feature>
<dbReference type="Pfam" id="PF01943">
    <property type="entry name" value="Polysacc_synt"/>
    <property type="match status" value="1"/>
</dbReference>
<feature type="transmembrane region" description="Helical" evidence="6">
    <location>
        <begin position="458"/>
        <end position="475"/>
    </location>
</feature>
<dbReference type="PANTHER" id="PTHR30250:SF11">
    <property type="entry name" value="O-ANTIGEN TRANSPORTER-RELATED"/>
    <property type="match status" value="1"/>
</dbReference>
<organism evidence="7 8">
    <name type="scientific">Mesonia hippocampi</name>
    <dbReference type="NCBI Taxonomy" id="1628250"/>
    <lineage>
        <taxon>Bacteria</taxon>
        <taxon>Pseudomonadati</taxon>
        <taxon>Bacteroidota</taxon>
        <taxon>Flavobacteriia</taxon>
        <taxon>Flavobacteriales</taxon>
        <taxon>Flavobacteriaceae</taxon>
        <taxon>Mesonia</taxon>
    </lineage>
</organism>
<gene>
    <name evidence="7" type="ORF">GGR32_001618</name>
</gene>
<keyword evidence="8" id="KW-1185">Reference proteome</keyword>
<feature type="transmembrane region" description="Helical" evidence="6">
    <location>
        <begin position="150"/>
        <end position="170"/>
    </location>
</feature>
<accession>A0A840EQT1</accession>
<feature type="transmembrane region" description="Helical" evidence="6">
    <location>
        <begin position="190"/>
        <end position="209"/>
    </location>
</feature>
<dbReference type="Proteomes" id="UP000553034">
    <property type="component" value="Unassembled WGS sequence"/>
</dbReference>
<feature type="transmembrane region" description="Helical" evidence="6">
    <location>
        <begin position="53"/>
        <end position="73"/>
    </location>
</feature>
<evidence type="ECO:0000256" key="2">
    <source>
        <dbReference type="ARBA" id="ARBA00022475"/>
    </source>
</evidence>
<evidence type="ECO:0000256" key="3">
    <source>
        <dbReference type="ARBA" id="ARBA00022692"/>
    </source>
</evidence>
<proteinExistence type="predicted"/>
<evidence type="ECO:0000256" key="5">
    <source>
        <dbReference type="ARBA" id="ARBA00023136"/>
    </source>
</evidence>
<sequence>MATLKKLFKQTFIYGLATVLPRLLSFILVPLYTSDGVLSSVAEYGKLNIIFSYFIFFNVILAYGMETAFFRFFHKEKNKNTVTSTASISLLISSLLFLIIGFLLQHKIAQVTGLNIEYIKYILAILFLDAIVIIPFAWLRAMQKPLKYSFIKITNVAINLGLNVFFLVGLKKIAESFTFAENLYIPNFEINYILISQVISSVSSLILLGKFYTKLNFRFDKDLWKKMMKYAFPVLIAGIAYSINEAFDRLLLDYLLPKNIAETTIGMYAACYKIAVFMTLFVTGFKLGVEPFFFSQAEQKNKEKNYATILEIFVMLGALMFLGIVVFTDILKLYIIRSEAYRQALWIVPFITLANLCLGIYHNLSVWYKVTDKTKIGAYISILGAIVTLALNFWLIPIISYKGAAIATLAAYASMMLISYLLGKKYYPIPYNIKKIGLYLGLSSAFAFTYFFLFRENYYVGILFILLLSGTMIALEKNQLISIYNSLKNRKR</sequence>
<keyword evidence="2" id="KW-1003">Cell membrane</keyword>
<keyword evidence="3 6" id="KW-0812">Transmembrane</keyword>
<evidence type="ECO:0000256" key="1">
    <source>
        <dbReference type="ARBA" id="ARBA00004651"/>
    </source>
</evidence>
<keyword evidence="5 6" id="KW-0472">Membrane</keyword>
<dbReference type="AlphaFoldDB" id="A0A840EQT1"/>